<reference evidence="2 3" key="1">
    <citation type="submission" date="2016-10" db="EMBL/GenBank/DDBJ databases">
        <authorList>
            <person name="de Groot N.N."/>
        </authorList>
    </citation>
    <scope>NUCLEOTIDE SEQUENCE [LARGE SCALE GENOMIC DNA]</scope>
    <source>
        <strain evidence="2">1</strain>
    </source>
</reference>
<dbReference type="InterPro" id="IPR024432">
    <property type="entry name" value="Put_RecE_PDDEXK-like_dom"/>
</dbReference>
<dbReference type="RefSeq" id="WP_090284916.1">
    <property type="nucleotide sequence ID" value="NZ_FMWO01000040.1"/>
</dbReference>
<dbReference type="AlphaFoldDB" id="A0A1G5SDS0"/>
<accession>A0A1G5SDS0</accession>
<organism evidence="2 3">
    <name type="scientific">Nitrosomonas mobilis</name>
    <dbReference type="NCBI Taxonomy" id="51642"/>
    <lineage>
        <taxon>Bacteria</taxon>
        <taxon>Pseudomonadati</taxon>
        <taxon>Pseudomonadota</taxon>
        <taxon>Betaproteobacteria</taxon>
        <taxon>Nitrosomonadales</taxon>
        <taxon>Nitrosomonadaceae</taxon>
        <taxon>Nitrosomonas</taxon>
    </lineage>
</organism>
<evidence type="ECO:0000259" key="1">
    <source>
        <dbReference type="Pfam" id="PF12684"/>
    </source>
</evidence>
<dbReference type="EMBL" id="FMWO01000040">
    <property type="protein sequence ID" value="SCZ85000.1"/>
    <property type="molecule type" value="Genomic_DNA"/>
</dbReference>
<dbReference type="Gene3D" id="3.90.320.10">
    <property type="match status" value="1"/>
</dbReference>
<proteinExistence type="predicted"/>
<dbReference type="Proteomes" id="UP000198729">
    <property type="component" value="Unassembled WGS sequence"/>
</dbReference>
<keyword evidence="3" id="KW-1185">Reference proteome</keyword>
<dbReference type="InterPro" id="IPR011604">
    <property type="entry name" value="PDDEXK-like_dom_sf"/>
</dbReference>
<protein>
    <recommendedName>
        <fullName evidence="1">Putative exodeoxyribonuclease 8 PDDEXK-like domain-containing protein</fullName>
    </recommendedName>
</protein>
<gene>
    <name evidence="2" type="ORF">NSMM_330020</name>
</gene>
<evidence type="ECO:0000313" key="3">
    <source>
        <dbReference type="Proteomes" id="UP000198729"/>
    </source>
</evidence>
<name>A0A1G5SDS0_9PROT</name>
<dbReference type="OrthoDB" id="256590at2"/>
<dbReference type="STRING" id="51642.NSMM_330020"/>
<evidence type="ECO:0000313" key="2">
    <source>
        <dbReference type="EMBL" id="SCZ85000.1"/>
    </source>
</evidence>
<feature type="domain" description="Putative exodeoxyribonuclease 8 PDDEXK-like" evidence="1">
    <location>
        <begin position="39"/>
        <end position="280"/>
    </location>
</feature>
<dbReference type="Pfam" id="PF12684">
    <property type="entry name" value="DUF3799"/>
    <property type="match status" value="1"/>
</dbReference>
<sequence length="293" mass="32527">MKTSFVASISQLIPDNSAHQGILQSLPAEEYHSNPAIGHSSLLKLMRSPAHYIDYATSPRKPTPAKQLGSAFHAALLEPEVFKQSYVVAPKFDRRTKDGKSQAEAWETANAEKTALSAEQMESILKMASAAQEHKGAKFLLAQGEAEMSGFWTDQETGIACKIRPDFLAKRGELITGLIDIKTCVDSSREVFAKSIAKFGYDVQAAYYTDGLEKLTGRKVGFYFIAIENDAPHATAVYEASLEMIEIGRAKYRAALELLQWCRKEGYYPSYQPAGEIERIDLPRWASSFTLED</sequence>